<gene>
    <name evidence="4" type="ORF">I8748_32955</name>
</gene>
<dbReference type="InterPro" id="IPR011990">
    <property type="entry name" value="TPR-like_helical_dom_sf"/>
</dbReference>
<keyword evidence="1" id="KW-0677">Repeat</keyword>
<name>A0A8J7LEM8_9NOST</name>
<comment type="caution">
    <text evidence="4">The sequence shown here is derived from an EMBL/GenBank/DDBJ whole genome shotgun (WGS) entry which is preliminary data.</text>
</comment>
<evidence type="ECO:0000313" key="4">
    <source>
        <dbReference type="EMBL" id="MBH8566901.1"/>
    </source>
</evidence>
<protein>
    <submittedName>
        <fullName evidence="4">Tetratricopeptide repeat protein</fullName>
    </submittedName>
</protein>
<dbReference type="PANTHER" id="PTHR44858">
    <property type="entry name" value="TETRATRICOPEPTIDE REPEAT PROTEIN 6"/>
    <property type="match status" value="1"/>
</dbReference>
<reference evidence="4 5" key="1">
    <citation type="journal article" date="2021" name="Int. J. Syst. Evol. Microbiol.">
        <title>Amazonocrinis nigriterrae gen. nov., sp. nov., Atlanticothrix silvestris gen. nov., sp. nov. and Dendronalium phyllosphericum gen. nov., sp. nov., nostocacean cyanobacteria from Brazilian environments.</title>
        <authorList>
            <person name="Alvarenga D.O."/>
            <person name="Andreote A.P.D."/>
            <person name="Branco L.H.Z."/>
            <person name="Delbaje E."/>
            <person name="Cruz R.B."/>
            <person name="Varani A.M."/>
            <person name="Fiore M.F."/>
        </authorList>
    </citation>
    <scope>NUCLEOTIDE SEQUENCE [LARGE SCALE GENOMIC DNA]</scope>
    <source>
        <strain evidence="4 5">CENA67</strain>
    </source>
</reference>
<dbReference type="Proteomes" id="UP000632766">
    <property type="component" value="Unassembled WGS sequence"/>
</dbReference>
<evidence type="ECO:0000256" key="1">
    <source>
        <dbReference type="ARBA" id="ARBA00022737"/>
    </source>
</evidence>
<feature type="repeat" description="TPR" evidence="3">
    <location>
        <begin position="69"/>
        <end position="102"/>
    </location>
</feature>
<dbReference type="PANTHER" id="PTHR44858:SF1">
    <property type="entry name" value="UDP-N-ACETYLGLUCOSAMINE--PEPTIDE N-ACETYLGLUCOSAMINYLTRANSFERASE SPINDLY-RELATED"/>
    <property type="match status" value="1"/>
</dbReference>
<dbReference type="PROSITE" id="PS50005">
    <property type="entry name" value="TPR"/>
    <property type="match status" value="5"/>
</dbReference>
<sequence length="306" mass="34591">MTDLWRIFLSLMIAVFLVCNPSANALPMIIAQTTSSDFLNLGVDKMQQGNYHQAIENFNQAIQIKEDFAVAYSDRCLAYFHLQDYHQAIADCTQAINFAPKNIEAYLNRGLAYYRQKNFSDAIADDNQAIALQPADFRAYYNRGLALSGAGYDLAAIDDFNRTLTLISPALNVTVTDIYNDRGLAYLKLQNLEKAMLDFNQAIHLNSQDYRAYFNRGCAYGRNGDDLGAVRDFSEAIRLNPSNALAYVNRGLARYRLGYYQRAIADLKTASEYFGHQGQHVAYQKTLDLLKNVQHQLKFVNVIALL</sequence>
<evidence type="ECO:0000256" key="3">
    <source>
        <dbReference type="PROSITE-ProRule" id="PRU00339"/>
    </source>
</evidence>
<dbReference type="EMBL" id="JAECZC010000107">
    <property type="protein sequence ID" value="MBH8566901.1"/>
    <property type="molecule type" value="Genomic_DNA"/>
</dbReference>
<evidence type="ECO:0000256" key="2">
    <source>
        <dbReference type="ARBA" id="ARBA00022803"/>
    </source>
</evidence>
<dbReference type="InterPro" id="IPR019734">
    <property type="entry name" value="TPR_rpt"/>
</dbReference>
<keyword evidence="5" id="KW-1185">Reference proteome</keyword>
<feature type="repeat" description="TPR" evidence="3">
    <location>
        <begin position="176"/>
        <end position="209"/>
    </location>
</feature>
<proteinExistence type="predicted"/>
<evidence type="ECO:0000313" key="5">
    <source>
        <dbReference type="Proteomes" id="UP000632766"/>
    </source>
</evidence>
<organism evidence="4 5">
    <name type="scientific">Amazonocrinis nigriterrae CENA67</name>
    <dbReference type="NCBI Taxonomy" id="2794033"/>
    <lineage>
        <taxon>Bacteria</taxon>
        <taxon>Bacillati</taxon>
        <taxon>Cyanobacteriota</taxon>
        <taxon>Cyanophyceae</taxon>
        <taxon>Nostocales</taxon>
        <taxon>Nostocaceae</taxon>
        <taxon>Amazonocrinis</taxon>
        <taxon>Amazonocrinis nigriterrae</taxon>
    </lineage>
</organism>
<feature type="repeat" description="TPR" evidence="3">
    <location>
        <begin position="35"/>
        <end position="68"/>
    </location>
</feature>
<dbReference type="Pfam" id="PF13414">
    <property type="entry name" value="TPR_11"/>
    <property type="match status" value="3"/>
</dbReference>
<dbReference type="SMART" id="SM00028">
    <property type="entry name" value="TPR"/>
    <property type="match status" value="7"/>
</dbReference>
<keyword evidence="2 3" id="KW-0802">TPR repeat</keyword>
<dbReference type="RefSeq" id="WP_198128636.1">
    <property type="nucleotide sequence ID" value="NZ_JAECZC010000107.1"/>
</dbReference>
<dbReference type="Gene3D" id="1.25.40.10">
    <property type="entry name" value="Tetratricopeptide repeat domain"/>
    <property type="match status" value="4"/>
</dbReference>
<feature type="repeat" description="TPR" evidence="3">
    <location>
        <begin position="103"/>
        <end position="136"/>
    </location>
</feature>
<accession>A0A8J7LEM8</accession>
<dbReference type="SUPFAM" id="SSF48452">
    <property type="entry name" value="TPR-like"/>
    <property type="match status" value="1"/>
</dbReference>
<dbReference type="AlphaFoldDB" id="A0A8J7LEM8"/>
<feature type="repeat" description="TPR" evidence="3">
    <location>
        <begin position="210"/>
        <end position="243"/>
    </location>
</feature>
<dbReference type="InterPro" id="IPR050498">
    <property type="entry name" value="Ycf3"/>
</dbReference>
<dbReference type="Pfam" id="PF13181">
    <property type="entry name" value="TPR_8"/>
    <property type="match status" value="1"/>
</dbReference>